<dbReference type="GO" id="GO:0016787">
    <property type="term" value="F:hydrolase activity"/>
    <property type="evidence" value="ECO:0007669"/>
    <property type="project" value="UniProtKB-KW"/>
</dbReference>
<dbReference type="InterPro" id="IPR014718">
    <property type="entry name" value="GH-type_carb-bd"/>
</dbReference>
<evidence type="ECO:0000259" key="7">
    <source>
        <dbReference type="Pfam" id="PF14508"/>
    </source>
</evidence>
<dbReference type="Gene3D" id="2.60.40.1180">
    <property type="entry name" value="Golgi alpha-mannosidase II"/>
    <property type="match status" value="1"/>
</dbReference>
<organism evidence="9 10">
    <name type="scientific">Spirosoma liriopis</name>
    <dbReference type="NCBI Taxonomy" id="2937440"/>
    <lineage>
        <taxon>Bacteria</taxon>
        <taxon>Pseudomonadati</taxon>
        <taxon>Bacteroidota</taxon>
        <taxon>Cytophagia</taxon>
        <taxon>Cytophagales</taxon>
        <taxon>Cytophagaceae</taxon>
        <taxon>Spirosoma</taxon>
    </lineage>
</organism>
<dbReference type="InterPro" id="IPR013780">
    <property type="entry name" value="Glyco_hydro_b"/>
</dbReference>
<dbReference type="SUPFAM" id="SSF51445">
    <property type="entry name" value="(Trans)glycosidases"/>
    <property type="match status" value="1"/>
</dbReference>
<sequence>MKISPLAYPLHFFNVLFCLAGAIVLFSGFDAASQSMSLGSKPESTKITLSLTKTGELRYNVTRRGKMIIADSPLGLDCNDQNFTAGLSVVHVSPVDVRRENYELKTGHFKTINHVFETKSITVKNKLGARMIIDLLTGNEGVAFRYRFPDQTSTMRVINAERTGFQIEKKAKGWLQPYNKAGKVTPGYEDFYFSVHPGDSISNPRNPSVGWCMPALFQVNEGKSWILLAESGTDGSFPGCHLQADSKGGLYKIAFAEKDEKYTLPLGADNHPTSTLPWAMPWRVIIVGDQAGDILLSSMITDLAPASKLEDTSWIEPGKATWSWWSHPEDHSPEMYNQFTDLAASFGFRYTLFDAGWEKANTEGGIIAKATARGIKPMVWGYSAAYFDAEKRKKRFKELAAMGVKGVKIDFWCSDRQEVMACFDSLFNDAAKEHLLINLHGTTVPRGWHRTWPNFMTAEAVLGAEHYFYEPRYPDLAAQQNTVLPFTRNVAGPTDYTPFALTIRKYPRLNTAVHELATAMIYTSGIIHFADSKEVFDSLPVPVRQLLKDMPASWDNTESIVAEPGEQLILARQKEGLSYLVGINGTNKAVPVKLNLSKYTKGFSKFKVIVEGEDPLMDFKTETYPITSIWQHTFAPKGGFIIQFVNE</sequence>
<dbReference type="PANTHER" id="PTHR35803">
    <property type="entry name" value="GLUCAN 1,4-ALPHA-GLUCOSIDASE SUSB-RELATED"/>
    <property type="match status" value="1"/>
</dbReference>
<dbReference type="Pfam" id="PF14509">
    <property type="entry name" value="GH97_C"/>
    <property type="match status" value="1"/>
</dbReference>
<dbReference type="EMBL" id="JALPRF010000014">
    <property type="protein sequence ID" value="MCK8495988.1"/>
    <property type="molecule type" value="Genomic_DNA"/>
</dbReference>
<proteinExistence type="predicted"/>
<dbReference type="InterPro" id="IPR013785">
    <property type="entry name" value="Aldolase_TIM"/>
</dbReference>
<dbReference type="Gene3D" id="3.20.20.70">
    <property type="entry name" value="Aldolase class I"/>
    <property type="match status" value="1"/>
</dbReference>
<dbReference type="InterPro" id="IPR017853">
    <property type="entry name" value="GH"/>
</dbReference>
<reference evidence="9 10" key="1">
    <citation type="submission" date="2022-04" db="EMBL/GenBank/DDBJ databases">
        <title>Spirosoma sp. strain RP8 genome sequencing and assembly.</title>
        <authorList>
            <person name="Jung Y."/>
        </authorList>
    </citation>
    <scope>NUCLEOTIDE SEQUENCE [LARGE SCALE GENOMIC DNA]</scope>
    <source>
        <strain evidence="9 10">RP8</strain>
    </source>
</reference>
<dbReference type="InterPro" id="IPR019563">
    <property type="entry name" value="GH97_catalytic"/>
</dbReference>
<dbReference type="Proteomes" id="UP001202180">
    <property type="component" value="Unassembled WGS sequence"/>
</dbReference>
<keyword evidence="3 9" id="KW-0378">Hydrolase</keyword>
<evidence type="ECO:0000259" key="8">
    <source>
        <dbReference type="Pfam" id="PF14509"/>
    </source>
</evidence>
<gene>
    <name evidence="9" type="ORF">M0L20_29250</name>
</gene>
<dbReference type="Gene3D" id="2.70.98.10">
    <property type="match status" value="1"/>
</dbReference>
<keyword evidence="10" id="KW-1185">Reference proteome</keyword>
<feature type="domain" description="Glycosyl-hydrolase 97 N-terminal" evidence="7">
    <location>
        <begin position="45"/>
        <end position="304"/>
    </location>
</feature>
<keyword evidence="4" id="KW-0106">Calcium</keyword>
<feature type="domain" description="Glycosyl-hydrolase 97 C-terminal oligomerisation" evidence="8">
    <location>
        <begin position="553"/>
        <end position="644"/>
    </location>
</feature>
<comment type="cofactor">
    <cofactor evidence="1">
        <name>Ca(2+)</name>
        <dbReference type="ChEBI" id="CHEBI:29108"/>
    </cofactor>
</comment>
<evidence type="ECO:0000256" key="5">
    <source>
        <dbReference type="ARBA" id="ARBA00023295"/>
    </source>
</evidence>
<evidence type="ECO:0000259" key="6">
    <source>
        <dbReference type="Pfam" id="PF10566"/>
    </source>
</evidence>
<dbReference type="InterPro" id="IPR029486">
    <property type="entry name" value="GH97_N"/>
</dbReference>
<dbReference type="InterPro" id="IPR052720">
    <property type="entry name" value="Glycosyl_hydrolase_97"/>
</dbReference>
<protein>
    <submittedName>
        <fullName evidence="9">Glycoside hydrolase family 97 protein</fullName>
    </submittedName>
</protein>
<evidence type="ECO:0000256" key="3">
    <source>
        <dbReference type="ARBA" id="ARBA00022801"/>
    </source>
</evidence>
<dbReference type="Pfam" id="PF10566">
    <property type="entry name" value="Glyco_hydro_97"/>
    <property type="match status" value="1"/>
</dbReference>
<dbReference type="RefSeq" id="WP_248480821.1">
    <property type="nucleotide sequence ID" value="NZ_JALPRF010000014.1"/>
</dbReference>
<evidence type="ECO:0000313" key="10">
    <source>
        <dbReference type="Proteomes" id="UP001202180"/>
    </source>
</evidence>
<evidence type="ECO:0000256" key="1">
    <source>
        <dbReference type="ARBA" id="ARBA00001913"/>
    </source>
</evidence>
<feature type="domain" description="Glycosyl-hydrolase 97 catalytic" evidence="6">
    <location>
        <begin position="331"/>
        <end position="461"/>
    </location>
</feature>
<evidence type="ECO:0000256" key="4">
    <source>
        <dbReference type="ARBA" id="ARBA00022837"/>
    </source>
</evidence>
<comment type="subunit">
    <text evidence="2">Monomer.</text>
</comment>
<dbReference type="Pfam" id="PF14508">
    <property type="entry name" value="GH97_N"/>
    <property type="match status" value="1"/>
</dbReference>
<accession>A0ABT0HV06</accession>
<evidence type="ECO:0000256" key="2">
    <source>
        <dbReference type="ARBA" id="ARBA00011245"/>
    </source>
</evidence>
<evidence type="ECO:0000313" key="9">
    <source>
        <dbReference type="EMBL" id="MCK8495988.1"/>
    </source>
</evidence>
<dbReference type="PANTHER" id="PTHR35803:SF2">
    <property type="entry name" value="RETAINING ALPHA-GALACTOSIDASE"/>
    <property type="match status" value="1"/>
</dbReference>
<dbReference type="InterPro" id="IPR029483">
    <property type="entry name" value="GH97_C"/>
</dbReference>
<keyword evidence="5" id="KW-0326">Glycosidase</keyword>
<comment type="caution">
    <text evidence="9">The sequence shown here is derived from an EMBL/GenBank/DDBJ whole genome shotgun (WGS) entry which is preliminary data.</text>
</comment>
<name>A0ABT0HV06_9BACT</name>